<dbReference type="Proteomes" id="UP000018050">
    <property type="component" value="Unassembled WGS sequence"/>
</dbReference>
<reference evidence="2" key="2">
    <citation type="submission" date="2013-10" db="EMBL/GenBank/DDBJ databases">
        <authorList>
            <person name="Aslett M."/>
        </authorList>
    </citation>
    <scope>NUCLEOTIDE SEQUENCE</scope>
    <source>
        <strain evidence="2">Houghton</strain>
    </source>
</reference>
<feature type="compositionally biased region" description="Basic residues" evidence="1">
    <location>
        <begin position="145"/>
        <end position="154"/>
    </location>
</feature>
<dbReference type="RefSeq" id="XP_013249011.1">
    <property type="nucleotide sequence ID" value="XM_013393557.1"/>
</dbReference>
<feature type="compositionally biased region" description="Low complexity" evidence="1">
    <location>
        <begin position="252"/>
        <end position="265"/>
    </location>
</feature>
<keyword evidence="3" id="KW-1185">Reference proteome</keyword>
<feature type="compositionally biased region" description="Pro residues" evidence="1">
    <location>
        <begin position="86"/>
        <end position="102"/>
    </location>
</feature>
<evidence type="ECO:0000256" key="1">
    <source>
        <dbReference type="SAM" id="MobiDB-lite"/>
    </source>
</evidence>
<evidence type="ECO:0000313" key="3">
    <source>
        <dbReference type="Proteomes" id="UP000018050"/>
    </source>
</evidence>
<name>U6GNQ6_EIMAC</name>
<reference evidence="2" key="1">
    <citation type="submission" date="2013-10" db="EMBL/GenBank/DDBJ databases">
        <title>Genomic analysis of the causative agents of coccidiosis in chickens.</title>
        <authorList>
            <person name="Reid A.J."/>
            <person name="Blake D."/>
            <person name="Billington K."/>
            <person name="Browne H."/>
            <person name="Dunn M."/>
            <person name="Hung S."/>
            <person name="Kawahara F."/>
            <person name="Miranda-Saavedra D."/>
            <person name="Mourier T."/>
            <person name="Nagra H."/>
            <person name="Otto T.D."/>
            <person name="Rawlings N."/>
            <person name="Sanchez A."/>
            <person name="Sanders M."/>
            <person name="Subramaniam C."/>
            <person name="Tay Y."/>
            <person name="Dear P."/>
            <person name="Doerig C."/>
            <person name="Gruber A."/>
            <person name="Parkinson J."/>
            <person name="Shirley M."/>
            <person name="Wan K.L."/>
            <person name="Berriman M."/>
            <person name="Tomley F."/>
            <person name="Pain A."/>
        </authorList>
    </citation>
    <scope>NUCLEOTIDE SEQUENCE</scope>
    <source>
        <strain evidence="2">Houghton</strain>
    </source>
</reference>
<sequence length="339" mass="35086">MAKKLFLSVPFGAVVLSSVLFSYSFAIYLRAARDVPSKGEGASLLGQPSLPAREEFGLPSPSHPSFLQARFHFPRKSKKGKRSVTKPPPPTPDPAAFPPDVGPLPCADEEEKRRSNNRLPATPSEAVPPGPPVPGGDPEGFGTVGKRRSVRRPSFRGPLFKPDSGRDDRGEQSPAQEPTNSPEGIPFGGGAGAAGAETAEGGASGVGTTPQGSPEFPFEDTRRRLGALLGGPGQQQSFPPAGVTQPPAQQAGTSGPTVGTRRPTGQPGGPGMPQRPRTGAGDPQRYSMPVAPTGGSWGAAAGSDSTRPRSVMDPGSPETAPFGDRQRRLQELLGGRGGQ</sequence>
<feature type="compositionally biased region" description="Low complexity" evidence="1">
    <location>
        <begin position="194"/>
        <end position="209"/>
    </location>
</feature>
<dbReference type="VEuPathDB" id="ToxoDB:EAH_00020590"/>
<feature type="compositionally biased region" description="Pro residues" evidence="1">
    <location>
        <begin position="126"/>
        <end position="135"/>
    </location>
</feature>
<accession>U6GNQ6</accession>
<evidence type="ECO:0000313" key="2">
    <source>
        <dbReference type="EMBL" id="CDI81202.1"/>
    </source>
</evidence>
<dbReference type="EMBL" id="HG671536">
    <property type="protein sequence ID" value="CDI81202.1"/>
    <property type="molecule type" value="Genomic_DNA"/>
</dbReference>
<dbReference type="AlphaFoldDB" id="U6GNQ6"/>
<protein>
    <submittedName>
        <fullName evidence="2">Uncharacterized protein</fullName>
    </submittedName>
</protein>
<feature type="region of interest" description="Disordered" evidence="1">
    <location>
        <begin position="53"/>
        <end position="339"/>
    </location>
</feature>
<organism evidence="2 3">
    <name type="scientific">Eimeria acervulina</name>
    <name type="common">Coccidian parasite</name>
    <dbReference type="NCBI Taxonomy" id="5801"/>
    <lineage>
        <taxon>Eukaryota</taxon>
        <taxon>Sar</taxon>
        <taxon>Alveolata</taxon>
        <taxon>Apicomplexa</taxon>
        <taxon>Conoidasida</taxon>
        <taxon>Coccidia</taxon>
        <taxon>Eucoccidiorida</taxon>
        <taxon>Eimeriorina</taxon>
        <taxon>Eimeriidae</taxon>
        <taxon>Eimeria</taxon>
    </lineage>
</organism>
<feature type="compositionally biased region" description="Polar residues" evidence="1">
    <location>
        <begin position="173"/>
        <end position="182"/>
    </location>
</feature>
<gene>
    <name evidence="2" type="ORF">EAH_00020590</name>
</gene>
<proteinExistence type="predicted"/>
<feature type="compositionally biased region" description="Basic residues" evidence="1">
    <location>
        <begin position="72"/>
        <end position="84"/>
    </location>
</feature>
<dbReference type="GeneID" id="25270129"/>